<dbReference type="InterPro" id="IPR041677">
    <property type="entry name" value="DNA2/NAM7_AAA_11"/>
</dbReference>
<keyword evidence="10" id="KW-0067">ATP-binding</keyword>
<feature type="region of interest" description="C4" evidence="11">
    <location>
        <begin position="119"/>
        <end position="149"/>
    </location>
</feature>
<dbReference type="Gene3D" id="2.40.30.230">
    <property type="match status" value="1"/>
</dbReference>
<proteinExistence type="inferred from homology"/>
<gene>
    <name evidence="14" type="ORF">AV274_6104</name>
</gene>
<sequence length="927" mass="105082">MSNSDMESKGEEIQEPQDALENDEDDYYEEDSAEEEAAEEEREEEEEEKKELPEWACAYCQNDNVNAVAQCMVCKKWFCNSYCRYGSHIIQHLILSEHKSIRLHPNGLQKEYGDSPICCFNNPAHTNIFNLGTIQSDKGFCSIICRDQCLDKPRLKEIGWDADTWSHIVKDKHIASFLLDDTPNDRNALSVSRDDIRALENAWKKNPDATLDDVYAMDLKENNELEPIPSAFGTAKAYNNIFIPVINSERLSDKEDNDTKCIESVNLRWTSGIGKTKIAIFHVDTFDSRYRMNIGQIIQLHLPISLLNTQEEICFDGKVIFIKDNEVRVQVDDNGELPLGQTNGYRLTFNWVDVPFDRMRQAVRALYRDDCMSEYLYNRLMGNEATPHPFPALPLRSLTIPGQPELNNSQTIAVKAALQNELTLIQGPPGTGKTITSAAIVYHLVRNYHQRVLVCAPSNIAVDNLAFKLHNIGINVVRVVARSRESVSGLVENICLHNMALYVGGKDNNELYRLNQVLQATGQLDAADMKRYNKYLAIAERALLTYCEVVCCTCSCAMDPRLTPFTFENVLIDEATQAREPECLIPIVNGCKHLILVGDHQQLGPVILNQQARRAGFNISLFERLLSLNVIPIRLNVQYRMHPALSEFCSNMFYDGMLQNGLHASERTRNFDFPWPRSDKPMMFWAASGSEDPGSSGRSLQNRVEANYVEATVARLLQCGVQGARIGVITPYDSQRSLLMRMFSHHSTHTEQFKEVEVASVDEFQGREKDYIVFSCVRSNSVGILGFLTDYRRMNVALTRAKYGLVVVGDPNTLKNDNMWLALLAYYQREKCLVCGAALDSLSPYLVTLNDKNRSFVNRRMIDLANRIREQTKNFIGPDSSILLGMNMTSQGEKGDSMLSDIHSHFTDDRSIYYDEMGGFMDMDTGI</sequence>
<dbReference type="GO" id="GO:0003724">
    <property type="term" value="F:RNA helicase activity"/>
    <property type="evidence" value="ECO:0007669"/>
    <property type="project" value="InterPro"/>
</dbReference>
<dbReference type="InterPro" id="IPR001876">
    <property type="entry name" value="Znf_RanBP2"/>
</dbReference>
<comment type="similarity">
    <text evidence="2">Belongs to the DNA2/NAM7 helicase family.</text>
</comment>
<dbReference type="SUPFAM" id="SSF52540">
    <property type="entry name" value="P-loop containing nucleoside triphosphate hydrolases"/>
    <property type="match status" value="1"/>
</dbReference>
<keyword evidence="7" id="KW-0378">Hydrolase</keyword>
<comment type="caution">
    <text evidence="11">Lacks conserved residue(s) required for the propagation of feature annotation.</text>
</comment>
<dbReference type="OrthoDB" id="6513042at2759"/>
<evidence type="ECO:0000256" key="3">
    <source>
        <dbReference type="ARBA" id="ARBA00022490"/>
    </source>
</evidence>
<dbReference type="PANTHER" id="PTHR10887">
    <property type="entry name" value="DNA2/NAM7 HELICASE FAMILY"/>
    <property type="match status" value="1"/>
</dbReference>
<keyword evidence="5" id="KW-0547">Nucleotide-binding</keyword>
<dbReference type="PANTHER" id="PTHR10887:SF364">
    <property type="entry name" value="REGULATOR OF NONSENSE TRANSCRIPTS 1"/>
    <property type="match status" value="1"/>
</dbReference>
<dbReference type="Pfam" id="PF13087">
    <property type="entry name" value="AAA_12"/>
    <property type="match status" value="1"/>
</dbReference>
<dbReference type="GO" id="GO:0008270">
    <property type="term" value="F:zinc ion binding"/>
    <property type="evidence" value="ECO:0007669"/>
    <property type="project" value="UniProtKB-UniRule"/>
</dbReference>
<feature type="region of interest" description="Disordered" evidence="12">
    <location>
        <begin position="1"/>
        <end position="49"/>
    </location>
</feature>
<dbReference type="Pfam" id="PF09416">
    <property type="entry name" value="UPF1_Zn_bind"/>
    <property type="match status" value="1"/>
</dbReference>
<dbReference type="PROSITE" id="PS01358">
    <property type="entry name" value="ZF_RANBP2_1"/>
    <property type="match status" value="1"/>
</dbReference>
<dbReference type="CDD" id="cd18039">
    <property type="entry name" value="DEXXQc_UPF1"/>
    <property type="match status" value="1"/>
</dbReference>
<evidence type="ECO:0000256" key="5">
    <source>
        <dbReference type="ARBA" id="ARBA00022741"/>
    </source>
</evidence>
<evidence type="ECO:0000256" key="12">
    <source>
        <dbReference type="SAM" id="MobiDB-lite"/>
    </source>
</evidence>
<dbReference type="GO" id="GO:0016787">
    <property type="term" value="F:hydrolase activity"/>
    <property type="evidence" value="ECO:0007669"/>
    <property type="project" value="UniProtKB-KW"/>
</dbReference>
<evidence type="ECO:0000256" key="11">
    <source>
        <dbReference type="PROSITE-ProRule" id="PRU01341"/>
    </source>
</evidence>
<dbReference type="GO" id="GO:0005737">
    <property type="term" value="C:cytoplasm"/>
    <property type="evidence" value="ECO:0007669"/>
    <property type="project" value="UniProtKB-SubCell"/>
</dbReference>
<dbReference type="CDD" id="cd18808">
    <property type="entry name" value="SF1_C_Upf1"/>
    <property type="match status" value="1"/>
</dbReference>
<dbReference type="GO" id="GO:0000184">
    <property type="term" value="P:nuclear-transcribed mRNA catabolic process, nonsense-mediated decay"/>
    <property type="evidence" value="ECO:0007669"/>
    <property type="project" value="InterPro"/>
</dbReference>
<dbReference type="InterPro" id="IPR047187">
    <property type="entry name" value="SF1_C_Upf1"/>
</dbReference>
<evidence type="ECO:0000256" key="2">
    <source>
        <dbReference type="ARBA" id="ARBA00007913"/>
    </source>
</evidence>
<evidence type="ECO:0000256" key="7">
    <source>
        <dbReference type="ARBA" id="ARBA00022801"/>
    </source>
</evidence>
<organism evidence="14 15">
    <name type="scientific">Blastocystis sp. subtype 1 (strain ATCC 50177 / NandII)</name>
    <dbReference type="NCBI Taxonomy" id="478820"/>
    <lineage>
        <taxon>Eukaryota</taxon>
        <taxon>Sar</taxon>
        <taxon>Stramenopiles</taxon>
        <taxon>Bigyra</taxon>
        <taxon>Opalozoa</taxon>
        <taxon>Opalinata</taxon>
        <taxon>Blastocystidae</taxon>
        <taxon>Blastocystis</taxon>
    </lineage>
</organism>
<dbReference type="GO" id="GO:0003723">
    <property type="term" value="F:RNA binding"/>
    <property type="evidence" value="ECO:0007669"/>
    <property type="project" value="InterPro"/>
</dbReference>
<keyword evidence="6 11" id="KW-0863">Zinc-finger</keyword>
<feature type="compositionally biased region" description="Acidic residues" evidence="12">
    <location>
        <begin position="13"/>
        <end position="48"/>
    </location>
</feature>
<dbReference type="InterPro" id="IPR018999">
    <property type="entry name" value="UPF1_CH/ZBD"/>
</dbReference>
<evidence type="ECO:0000256" key="1">
    <source>
        <dbReference type="ARBA" id="ARBA00004496"/>
    </source>
</evidence>
<keyword evidence="8 14" id="KW-0347">Helicase</keyword>
<evidence type="ECO:0000259" key="13">
    <source>
        <dbReference type="PROSITE" id="PS51997"/>
    </source>
</evidence>
<dbReference type="Pfam" id="PF13086">
    <property type="entry name" value="AAA_11"/>
    <property type="match status" value="2"/>
</dbReference>
<accession>A0A196S8B0</accession>
<dbReference type="Gene3D" id="6.10.140.1240">
    <property type="match status" value="1"/>
</dbReference>
<dbReference type="STRING" id="478820.A0A196S8B0"/>
<reference evidence="14" key="1">
    <citation type="submission" date="2016-05" db="EMBL/GenBank/DDBJ databases">
        <title>Nuclear genome of Blastocystis sp. subtype 1 NandII.</title>
        <authorList>
            <person name="Gentekaki E."/>
            <person name="Curtis B."/>
            <person name="Stairs C."/>
            <person name="Eme L."/>
            <person name="Herman E."/>
            <person name="Klimes V."/>
            <person name="Arias M.C."/>
            <person name="Elias M."/>
            <person name="Hilliou F."/>
            <person name="Klute M."/>
            <person name="Malik S.-B."/>
            <person name="Pightling A."/>
            <person name="Rachubinski R."/>
            <person name="Salas D."/>
            <person name="Schlacht A."/>
            <person name="Suga H."/>
            <person name="Archibald J."/>
            <person name="Ball S.G."/>
            <person name="Clark G."/>
            <person name="Dacks J."/>
            <person name="Van Der Giezen M."/>
            <person name="Tsaousis A."/>
            <person name="Roger A."/>
        </authorList>
    </citation>
    <scope>NUCLEOTIDE SEQUENCE [LARGE SCALE GENOMIC DNA]</scope>
    <source>
        <strain evidence="14">NandII</strain>
    </source>
</reference>
<dbReference type="EMBL" id="LXWW01000558">
    <property type="protein sequence ID" value="OAO12224.1"/>
    <property type="molecule type" value="Genomic_DNA"/>
</dbReference>
<evidence type="ECO:0000256" key="9">
    <source>
        <dbReference type="ARBA" id="ARBA00022833"/>
    </source>
</evidence>
<dbReference type="InterPro" id="IPR045055">
    <property type="entry name" value="DNA2/NAM7-like"/>
</dbReference>
<keyword evidence="9 11" id="KW-0862">Zinc</keyword>
<dbReference type="InterPro" id="IPR041679">
    <property type="entry name" value="DNA2/NAM7-like_C"/>
</dbReference>
<evidence type="ECO:0000256" key="8">
    <source>
        <dbReference type="ARBA" id="ARBA00022806"/>
    </source>
</evidence>
<keyword evidence="15" id="KW-1185">Reference proteome</keyword>
<dbReference type="FunFam" id="3.40.50.300:FF:000097">
    <property type="entry name" value="Regulator of nonsense transcripts 1"/>
    <property type="match status" value="1"/>
</dbReference>
<dbReference type="PROSITE" id="PS51997">
    <property type="entry name" value="UPF1_CH_RICH"/>
    <property type="match status" value="1"/>
</dbReference>
<comment type="subcellular location">
    <subcellularLocation>
        <location evidence="1">Cytoplasm</location>
    </subcellularLocation>
</comment>
<keyword evidence="3" id="KW-0963">Cytoplasm</keyword>
<evidence type="ECO:0000313" key="15">
    <source>
        <dbReference type="Proteomes" id="UP000078348"/>
    </source>
</evidence>
<feature type="compositionally biased region" description="Basic and acidic residues" evidence="12">
    <location>
        <begin position="1"/>
        <end position="12"/>
    </location>
</feature>
<dbReference type="GO" id="GO:0005524">
    <property type="term" value="F:ATP binding"/>
    <property type="evidence" value="ECO:0007669"/>
    <property type="project" value="UniProtKB-KW"/>
</dbReference>
<evidence type="ECO:0000313" key="14">
    <source>
        <dbReference type="EMBL" id="OAO12224.1"/>
    </source>
</evidence>
<dbReference type="Proteomes" id="UP000078348">
    <property type="component" value="Unassembled WGS sequence"/>
</dbReference>
<keyword evidence="4 11" id="KW-0479">Metal-binding</keyword>
<comment type="caution">
    <text evidence="14">The sequence shown here is derived from an EMBL/GenBank/DDBJ whole genome shotgun (WGS) entry which is preliminary data.</text>
</comment>
<protein>
    <submittedName>
        <fullName evidence="14">ATP-dependent helicase NAM7</fullName>
    </submittedName>
</protein>
<name>A0A196S8B0_BLAHN</name>
<dbReference type="InterPro" id="IPR027417">
    <property type="entry name" value="P-loop_NTPase"/>
</dbReference>
<dbReference type="Gene3D" id="3.40.50.300">
    <property type="entry name" value="P-loop containing nucleotide triphosphate hydrolases"/>
    <property type="match status" value="2"/>
</dbReference>
<evidence type="ECO:0000256" key="4">
    <source>
        <dbReference type="ARBA" id="ARBA00022723"/>
    </source>
</evidence>
<evidence type="ECO:0000256" key="6">
    <source>
        <dbReference type="ARBA" id="ARBA00022771"/>
    </source>
</evidence>
<dbReference type="CDD" id="cd21400">
    <property type="entry name" value="ZBD_UPF1-like"/>
    <property type="match status" value="1"/>
</dbReference>
<feature type="domain" description="Upf1" evidence="13">
    <location>
        <begin position="49"/>
        <end position="206"/>
    </location>
</feature>
<dbReference type="AlphaFoldDB" id="A0A196S8B0"/>
<evidence type="ECO:0000256" key="10">
    <source>
        <dbReference type="ARBA" id="ARBA00022840"/>
    </source>
</evidence>